<gene>
    <name evidence="2" type="ORF">C8E83_0049</name>
</gene>
<evidence type="ECO:0000313" key="3">
    <source>
        <dbReference type="Proteomes" id="UP000280008"/>
    </source>
</evidence>
<feature type="transmembrane region" description="Helical" evidence="1">
    <location>
        <begin position="75"/>
        <end position="95"/>
    </location>
</feature>
<keyword evidence="1" id="KW-0812">Transmembrane</keyword>
<dbReference type="Proteomes" id="UP000280008">
    <property type="component" value="Unassembled WGS sequence"/>
</dbReference>
<evidence type="ECO:0000256" key="1">
    <source>
        <dbReference type="SAM" id="Phobius"/>
    </source>
</evidence>
<dbReference type="OrthoDB" id="3430853at2"/>
<keyword evidence="1" id="KW-0472">Membrane</keyword>
<dbReference type="EMBL" id="RBKS01000001">
    <property type="protein sequence ID" value="RKR72967.1"/>
    <property type="molecule type" value="Genomic_DNA"/>
</dbReference>
<feature type="transmembrane region" description="Helical" evidence="1">
    <location>
        <begin position="139"/>
        <end position="160"/>
    </location>
</feature>
<proteinExistence type="predicted"/>
<feature type="transmembrane region" description="Helical" evidence="1">
    <location>
        <begin position="20"/>
        <end position="37"/>
    </location>
</feature>
<accession>A0A495IAC6</accession>
<dbReference type="InterPro" id="IPR045393">
    <property type="entry name" value="DUF6518"/>
</dbReference>
<feature type="transmembrane region" description="Helical" evidence="1">
    <location>
        <begin position="166"/>
        <end position="185"/>
    </location>
</feature>
<dbReference type="RefSeq" id="WP_147430034.1">
    <property type="nucleotide sequence ID" value="NZ_RBKS01000001.1"/>
</dbReference>
<organism evidence="2 3">
    <name type="scientific">Frondihabitans australicus</name>
    <dbReference type="NCBI Taxonomy" id="386892"/>
    <lineage>
        <taxon>Bacteria</taxon>
        <taxon>Bacillati</taxon>
        <taxon>Actinomycetota</taxon>
        <taxon>Actinomycetes</taxon>
        <taxon>Micrococcales</taxon>
        <taxon>Microbacteriaceae</taxon>
        <taxon>Frondihabitans</taxon>
    </lineage>
</organism>
<reference evidence="2 3" key="1">
    <citation type="submission" date="2018-10" db="EMBL/GenBank/DDBJ databases">
        <title>Sequencing the genomes of 1000 actinobacteria strains.</title>
        <authorList>
            <person name="Klenk H.-P."/>
        </authorList>
    </citation>
    <scope>NUCLEOTIDE SEQUENCE [LARGE SCALE GENOMIC DNA]</scope>
    <source>
        <strain evidence="2 3">DSM 17894</strain>
    </source>
</reference>
<protein>
    <submittedName>
        <fullName evidence="2">Uncharacterized protein</fullName>
    </submittedName>
</protein>
<dbReference type="Pfam" id="PF20128">
    <property type="entry name" value="DUF6518"/>
    <property type="match status" value="1"/>
</dbReference>
<name>A0A495IAC6_9MICO</name>
<sequence length="190" mass="20173">MNRSEIFQGNDSRAGAIGRGAVAVLMAVGGGLVIGGLSSPGQQYLPESVGSIANSVGGWSMFTFLLVWLSRARPVLGAILGVAAFEAMLEGYAIVSEWRGFYYSAPFSSMWVIPGILAGLVLGFGAATVRHTRRPLGRWLSVVPLSLVLVVEGAYGLLVISDTTSPVYWTIEVVAGAVFLALAVWRRRRA</sequence>
<dbReference type="AlphaFoldDB" id="A0A495IAC6"/>
<feature type="transmembrane region" description="Helical" evidence="1">
    <location>
        <begin position="49"/>
        <end position="68"/>
    </location>
</feature>
<comment type="caution">
    <text evidence="2">The sequence shown here is derived from an EMBL/GenBank/DDBJ whole genome shotgun (WGS) entry which is preliminary data.</text>
</comment>
<keyword evidence="1" id="KW-1133">Transmembrane helix</keyword>
<feature type="transmembrane region" description="Helical" evidence="1">
    <location>
        <begin position="107"/>
        <end position="127"/>
    </location>
</feature>
<evidence type="ECO:0000313" key="2">
    <source>
        <dbReference type="EMBL" id="RKR72967.1"/>
    </source>
</evidence>
<keyword evidence="3" id="KW-1185">Reference proteome</keyword>